<evidence type="ECO:0000256" key="6">
    <source>
        <dbReference type="ARBA" id="ARBA00023004"/>
    </source>
</evidence>
<dbReference type="HAMAP" id="MF_00206">
    <property type="entry name" value="Lipoyl_synth"/>
    <property type="match status" value="1"/>
</dbReference>
<sequence>METEKTGSGEELFHLCDHGNGCRGKKSSPFLKKPSWLRRSLPKGPVYGRVQHLLKEKGLHTVCEQAHCPNQFECFGKGTATFLLLGETCTRHCRFCNIESGTVFPPDMEEPERVAEAVSGLGLSYVVLTSVTRDDLEDGGAEIFAETIRAVRRQLPSAGIEVLIPDFMGSAEALKKVIHAKPDVINHNIETVERLYPEVRPEALYQRSLELISRVAAHESGIPAKSGIMLGLGEKDDEIMETLKDLRQAGCRILTMGQYLQPSERHLAVKRFVLPETFDFWRKEALAMGFSAVASGPFVRSSYRAEEHRAVLETLNP</sequence>
<dbReference type="Proteomes" id="UP000321899">
    <property type="component" value="Unassembled WGS sequence"/>
</dbReference>
<keyword evidence="12" id="KW-1185">Reference proteome</keyword>
<dbReference type="EC" id="2.8.1.8" evidence="9"/>
<comment type="cofactor">
    <cofactor evidence="9">
        <name>[4Fe-4S] cluster</name>
        <dbReference type="ChEBI" id="CHEBI:49883"/>
    </cofactor>
    <text evidence="9">Binds 2 [4Fe-4S] clusters per subunit. One cluster is coordinated with 3 cysteines and an exchangeable S-adenosyl-L-methionine.</text>
</comment>
<comment type="catalytic activity">
    <reaction evidence="8 9">
        <text>[[Fe-S] cluster scaffold protein carrying a second [4Fe-4S](2+) cluster] + N(6)-octanoyl-L-lysyl-[protein] + 2 oxidized [2Fe-2S]-[ferredoxin] + 2 S-adenosyl-L-methionine + 4 H(+) = [[Fe-S] cluster scaffold protein] + N(6)-[(R)-dihydrolipoyl]-L-lysyl-[protein] + 4 Fe(3+) + 2 hydrogen sulfide + 2 5'-deoxyadenosine + 2 L-methionine + 2 reduced [2Fe-2S]-[ferredoxin]</text>
        <dbReference type="Rhea" id="RHEA:16585"/>
        <dbReference type="Rhea" id="RHEA-COMP:9928"/>
        <dbReference type="Rhea" id="RHEA-COMP:10000"/>
        <dbReference type="Rhea" id="RHEA-COMP:10001"/>
        <dbReference type="Rhea" id="RHEA-COMP:10475"/>
        <dbReference type="Rhea" id="RHEA-COMP:14568"/>
        <dbReference type="Rhea" id="RHEA-COMP:14569"/>
        <dbReference type="ChEBI" id="CHEBI:15378"/>
        <dbReference type="ChEBI" id="CHEBI:17319"/>
        <dbReference type="ChEBI" id="CHEBI:29034"/>
        <dbReference type="ChEBI" id="CHEBI:29919"/>
        <dbReference type="ChEBI" id="CHEBI:33722"/>
        <dbReference type="ChEBI" id="CHEBI:33737"/>
        <dbReference type="ChEBI" id="CHEBI:33738"/>
        <dbReference type="ChEBI" id="CHEBI:57844"/>
        <dbReference type="ChEBI" id="CHEBI:59789"/>
        <dbReference type="ChEBI" id="CHEBI:78809"/>
        <dbReference type="ChEBI" id="CHEBI:83100"/>
        <dbReference type="EC" id="2.8.1.8"/>
    </reaction>
</comment>
<accession>A0A5S5MF44</accession>
<dbReference type="SUPFAM" id="SSF102114">
    <property type="entry name" value="Radical SAM enzymes"/>
    <property type="match status" value="1"/>
</dbReference>
<evidence type="ECO:0000256" key="4">
    <source>
        <dbReference type="ARBA" id="ARBA00022691"/>
    </source>
</evidence>
<dbReference type="Pfam" id="PF16881">
    <property type="entry name" value="LIAS_N"/>
    <property type="match status" value="1"/>
</dbReference>
<dbReference type="InterPro" id="IPR031691">
    <property type="entry name" value="LIAS_N"/>
</dbReference>
<keyword evidence="1 9" id="KW-0004">4Fe-4S</keyword>
<proteinExistence type="inferred from homology"/>
<evidence type="ECO:0000256" key="9">
    <source>
        <dbReference type="HAMAP-Rule" id="MF_00206"/>
    </source>
</evidence>
<dbReference type="PIRSF" id="PIRSF005963">
    <property type="entry name" value="Lipoyl_synth"/>
    <property type="match status" value="1"/>
</dbReference>
<evidence type="ECO:0000256" key="1">
    <source>
        <dbReference type="ARBA" id="ARBA00022485"/>
    </source>
</evidence>
<dbReference type="GO" id="GO:0046872">
    <property type="term" value="F:metal ion binding"/>
    <property type="evidence" value="ECO:0007669"/>
    <property type="project" value="UniProtKB-KW"/>
</dbReference>
<dbReference type="OrthoDB" id="9787898at2"/>
<gene>
    <name evidence="9 11" type="primary">lipA</name>
    <name evidence="11" type="ORF">FIM25_10825</name>
</gene>
<feature type="binding site" evidence="9">
    <location>
        <position position="68"/>
    </location>
    <ligand>
        <name>[4Fe-4S] cluster</name>
        <dbReference type="ChEBI" id="CHEBI:49883"/>
        <label>1</label>
    </ligand>
</feature>
<dbReference type="InterPro" id="IPR007197">
    <property type="entry name" value="rSAM"/>
</dbReference>
<evidence type="ECO:0000256" key="2">
    <source>
        <dbReference type="ARBA" id="ARBA00022490"/>
    </source>
</evidence>
<keyword evidence="4 9" id="KW-0949">S-adenosyl-L-methionine</keyword>
<evidence type="ECO:0000256" key="3">
    <source>
        <dbReference type="ARBA" id="ARBA00022679"/>
    </source>
</evidence>
<dbReference type="GO" id="GO:0009249">
    <property type="term" value="P:protein lipoylation"/>
    <property type="evidence" value="ECO:0007669"/>
    <property type="project" value="UniProtKB-UniRule"/>
</dbReference>
<evidence type="ECO:0000256" key="5">
    <source>
        <dbReference type="ARBA" id="ARBA00022723"/>
    </source>
</evidence>
<dbReference type="SFLD" id="SFLDS00029">
    <property type="entry name" value="Radical_SAM"/>
    <property type="match status" value="1"/>
</dbReference>
<keyword evidence="7 9" id="KW-0411">Iron-sulfur</keyword>
<comment type="function">
    <text evidence="9">Catalyzes the radical-mediated insertion of two sulfur atoms into the C-6 and C-8 positions of the octanoyl moiety bound to the lipoyl domains of lipoate-dependent enzymes, thereby converting the octanoylated domains into lipoylated derivatives.</text>
</comment>
<dbReference type="Gene3D" id="3.20.20.70">
    <property type="entry name" value="Aldolase class I"/>
    <property type="match status" value="1"/>
</dbReference>
<name>A0A5S5MF44_9BACT</name>
<feature type="binding site" evidence="9">
    <location>
        <position position="93"/>
    </location>
    <ligand>
        <name>[4Fe-4S] cluster</name>
        <dbReference type="ChEBI" id="CHEBI:49883"/>
        <label>2</label>
        <note>4Fe-4S-S-AdoMet</note>
    </ligand>
</feature>
<dbReference type="InterPro" id="IPR058240">
    <property type="entry name" value="rSAM_sf"/>
</dbReference>
<dbReference type="InterPro" id="IPR006638">
    <property type="entry name" value="Elp3/MiaA/NifB-like_rSAM"/>
</dbReference>
<comment type="caution">
    <text evidence="11">The sequence shown here is derived from an EMBL/GenBank/DDBJ whole genome shotgun (WGS) entry which is preliminary data.</text>
</comment>
<dbReference type="GO" id="GO:0016992">
    <property type="term" value="F:lipoate synthase activity"/>
    <property type="evidence" value="ECO:0007669"/>
    <property type="project" value="UniProtKB-UniRule"/>
</dbReference>
<feature type="domain" description="Radical SAM core" evidence="10">
    <location>
        <begin position="75"/>
        <end position="291"/>
    </location>
</feature>
<evidence type="ECO:0000256" key="7">
    <source>
        <dbReference type="ARBA" id="ARBA00023014"/>
    </source>
</evidence>
<dbReference type="Pfam" id="PF04055">
    <property type="entry name" value="Radical_SAM"/>
    <property type="match status" value="1"/>
</dbReference>
<feature type="binding site" evidence="9">
    <location>
        <position position="74"/>
    </location>
    <ligand>
        <name>[4Fe-4S] cluster</name>
        <dbReference type="ChEBI" id="CHEBI:49883"/>
        <label>1</label>
    </ligand>
</feature>
<dbReference type="InterPro" id="IPR013785">
    <property type="entry name" value="Aldolase_TIM"/>
</dbReference>
<feature type="binding site" evidence="9">
    <location>
        <position position="89"/>
    </location>
    <ligand>
        <name>[4Fe-4S] cluster</name>
        <dbReference type="ChEBI" id="CHEBI:49883"/>
        <label>2</label>
        <note>4Fe-4S-S-AdoMet</note>
    </ligand>
</feature>
<dbReference type="UniPathway" id="UPA00538">
    <property type="reaction ID" value="UER00593"/>
</dbReference>
<feature type="binding site" evidence="9">
    <location>
        <position position="302"/>
    </location>
    <ligand>
        <name>[4Fe-4S] cluster</name>
        <dbReference type="ChEBI" id="CHEBI:49883"/>
        <label>1</label>
    </ligand>
</feature>
<keyword evidence="5 9" id="KW-0479">Metal-binding</keyword>
<dbReference type="NCBIfam" id="TIGR00510">
    <property type="entry name" value="lipA"/>
    <property type="match status" value="1"/>
</dbReference>
<dbReference type="GO" id="GO:0005737">
    <property type="term" value="C:cytoplasm"/>
    <property type="evidence" value="ECO:0007669"/>
    <property type="project" value="UniProtKB-SubCell"/>
</dbReference>
<dbReference type="SFLD" id="SFLDF00271">
    <property type="entry name" value="lipoyl_synthase"/>
    <property type="match status" value="1"/>
</dbReference>
<organism evidence="11 12">
    <name type="scientific">Desulfobotulus mexicanus</name>
    <dbReference type="NCBI Taxonomy" id="2586642"/>
    <lineage>
        <taxon>Bacteria</taxon>
        <taxon>Pseudomonadati</taxon>
        <taxon>Thermodesulfobacteriota</taxon>
        <taxon>Desulfobacteria</taxon>
        <taxon>Desulfobacterales</taxon>
        <taxon>Desulfobacteraceae</taxon>
        <taxon>Desulfobotulus</taxon>
    </lineage>
</organism>
<dbReference type="GO" id="GO:0051539">
    <property type="term" value="F:4 iron, 4 sulfur cluster binding"/>
    <property type="evidence" value="ECO:0007669"/>
    <property type="project" value="UniProtKB-UniRule"/>
</dbReference>
<dbReference type="PANTHER" id="PTHR10949:SF0">
    <property type="entry name" value="LIPOYL SYNTHASE, MITOCHONDRIAL"/>
    <property type="match status" value="1"/>
</dbReference>
<dbReference type="FunFam" id="3.20.20.70:FF:000040">
    <property type="entry name" value="Lipoyl synthase"/>
    <property type="match status" value="1"/>
</dbReference>
<evidence type="ECO:0000259" key="10">
    <source>
        <dbReference type="PROSITE" id="PS51918"/>
    </source>
</evidence>
<evidence type="ECO:0000313" key="12">
    <source>
        <dbReference type="Proteomes" id="UP000321899"/>
    </source>
</evidence>
<keyword evidence="2 9" id="KW-0963">Cytoplasm</keyword>
<dbReference type="CDD" id="cd01335">
    <property type="entry name" value="Radical_SAM"/>
    <property type="match status" value="1"/>
</dbReference>
<dbReference type="AlphaFoldDB" id="A0A5S5MF44"/>
<comment type="similarity">
    <text evidence="9">Belongs to the radical SAM superfamily. Lipoyl synthase family.</text>
</comment>
<evidence type="ECO:0000256" key="8">
    <source>
        <dbReference type="ARBA" id="ARBA00047326"/>
    </source>
</evidence>
<dbReference type="NCBIfam" id="NF004019">
    <property type="entry name" value="PRK05481.1"/>
    <property type="match status" value="1"/>
</dbReference>
<dbReference type="SFLD" id="SFLDG01058">
    <property type="entry name" value="lipoyl_synthase_like"/>
    <property type="match status" value="1"/>
</dbReference>
<evidence type="ECO:0000313" key="11">
    <source>
        <dbReference type="EMBL" id="TYT74255.1"/>
    </source>
</evidence>
<dbReference type="EMBL" id="VDMB01000013">
    <property type="protein sequence ID" value="TYT74255.1"/>
    <property type="molecule type" value="Genomic_DNA"/>
</dbReference>
<keyword evidence="6 9" id="KW-0408">Iron</keyword>
<feature type="binding site" evidence="9">
    <location>
        <position position="96"/>
    </location>
    <ligand>
        <name>[4Fe-4S] cluster</name>
        <dbReference type="ChEBI" id="CHEBI:49883"/>
        <label>2</label>
        <note>4Fe-4S-S-AdoMet</note>
    </ligand>
</feature>
<protein>
    <recommendedName>
        <fullName evidence="9">Lipoyl synthase</fullName>
        <ecNumber evidence="9">2.8.1.8</ecNumber>
    </recommendedName>
    <alternativeName>
        <fullName evidence="9">Lip-syn</fullName>
        <shortName evidence="9">LS</shortName>
    </alternativeName>
    <alternativeName>
        <fullName evidence="9">Lipoate synthase</fullName>
    </alternativeName>
    <alternativeName>
        <fullName evidence="9">Lipoic acid synthase</fullName>
    </alternativeName>
    <alternativeName>
        <fullName evidence="9">Sulfur insertion protein LipA</fullName>
    </alternativeName>
</protein>
<feature type="binding site" evidence="9">
    <location>
        <position position="63"/>
    </location>
    <ligand>
        <name>[4Fe-4S] cluster</name>
        <dbReference type="ChEBI" id="CHEBI:49883"/>
        <label>1</label>
    </ligand>
</feature>
<dbReference type="SMART" id="SM00729">
    <property type="entry name" value="Elp3"/>
    <property type="match status" value="1"/>
</dbReference>
<comment type="subcellular location">
    <subcellularLocation>
        <location evidence="9">Cytoplasm</location>
    </subcellularLocation>
</comment>
<comment type="pathway">
    <text evidence="9">Protein modification; protein lipoylation via endogenous pathway; protein N(6)-(lipoyl)lysine from octanoyl-[acyl-carrier-protein]: step 2/2.</text>
</comment>
<reference evidence="11 12" key="1">
    <citation type="submission" date="2019-06" db="EMBL/GenBank/DDBJ databases">
        <title>Desulfobotulus mexicanus sp. nov., a novel sulfate-reducing bacterium isolated from the sediment of an alkaline crater lake in Mexico.</title>
        <authorList>
            <person name="Hirschler-Rea A."/>
        </authorList>
    </citation>
    <scope>NUCLEOTIDE SEQUENCE [LARGE SCALE GENOMIC DNA]</scope>
    <source>
        <strain evidence="11 12">PAR22N</strain>
    </source>
</reference>
<dbReference type="PROSITE" id="PS51918">
    <property type="entry name" value="RADICAL_SAM"/>
    <property type="match status" value="1"/>
</dbReference>
<keyword evidence="3 9" id="KW-0808">Transferase</keyword>
<dbReference type="PANTHER" id="PTHR10949">
    <property type="entry name" value="LIPOYL SYNTHASE"/>
    <property type="match status" value="1"/>
</dbReference>
<dbReference type="NCBIfam" id="NF009544">
    <property type="entry name" value="PRK12928.1"/>
    <property type="match status" value="1"/>
</dbReference>
<dbReference type="RefSeq" id="WP_139449153.1">
    <property type="nucleotide sequence ID" value="NZ_VDMB01000013.1"/>
</dbReference>
<dbReference type="InterPro" id="IPR003698">
    <property type="entry name" value="Lipoyl_synth"/>
</dbReference>